<keyword evidence="5" id="KW-1133">Transmembrane helix</keyword>
<sequence length="351" mass="40940">MLHYFDSTTYRSYMMEIIKKCLDDVEEDLRCPVCFELPKDVVRMCVQGHHVCKNCSLSYLNNIPDCPTCRSAFNGTTNYLIKNICTHIQKIKEVLPRTTEFYDLNHNQASYTDDKVSTTFSKKKLISKAKFSCLIRFCDEKLDKKKLLQHVRHYHEINLIEDLNKSEMFTYCWIIKHEFDKIFDRAINVSGMGLFFFNVRIHANGHLYGSIQMGAGNNKARCFNYILDLTCESRSLRYEGKVGSCQVVGGYDLHEKMTFFVNNAELAILLNTGGIFNCNLMLYRRKRQKRKSSLNEPAEAACTNYISSILKNCLHFCDIILNRPESFYMMILIIIFILLSFTLQIYVSFLR</sequence>
<proteinExistence type="predicted"/>
<keyword evidence="5" id="KW-0812">Transmembrane</keyword>
<evidence type="ECO:0000313" key="8">
    <source>
        <dbReference type="Proteomes" id="UP000215335"/>
    </source>
</evidence>
<evidence type="ECO:0000313" key="7">
    <source>
        <dbReference type="EMBL" id="OXU23903.1"/>
    </source>
</evidence>
<dbReference type="Proteomes" id="UP000215335">
    <property type="component" value="Unassembled WGS sequence"/>
</dbReference>
<keyword evidence="5" id="KW-0472">Membrane</keyword>
<feature type="transmembrane region" description="Helical" evidence="5">
    <location>
        <begin position="327"/>
        <end position="347"/>
    </location>
</feature>
<dbReference type="InterPro" id="IPR018957">
    <property type="entry name" value="Znf_C3HC4_RING-type"/>
</dbReference>
<reference evidence="7 8" key="1">
    <citation type="journal article" date="2017" name="Curr. Biol.">
        <title>The Evolution of Venom by Co-option of Single-Copy Genes.</title>
        <authorList>
            <person name="Martinson E.O."/>
            <person name="Mrinalini"/>
            <person name="Kelkar Y.D."/>
            <person name="Chang C.H."/>
            <person name="Werren J.H."/>
        </authorList>
    </citation>
    <scope>NUCLEOTIDE SEQUENCE [LARGE SCALE GENOMIC DNA]</scope>
    <source>
        <strain evidence="7 8">Alberta</strain>
        <tissue evidence="7">Whole body</tissue>
    </source>
</reference>
<evidence type="ECO:0000256" key="5">
    <source>
        <dbReference type="SAM" id="Phobius"/>
    </source>
</evidence>
<dbReference type="InterPro" id="IPR013083">
    <property type="entry name" value="Znf_RING/FYVE/PHD"/>
</dbReference>
<accession>A0A232F017</accession>
<dbReference type="Gene3D" id="3.30.40.10">
    <property type="entry name" value="Zinc/RING finger domain, C3HC4 (zinc finger)"/>
    <property type="match status" value="1"/>
</dbReference>
<gene>
    <name evidence="7" type="ORF">TSAR_014544</name>
</gene>
<evidence type="ECO:0000256" key="1">
    <source>
        <dbReference type="ARBA" id="ARBA00022723"/>
    </source>
</evidence>
<keyword evidence="1" id="KW-0479">Metal-binding</keyword>
<organism evidence="7 8">
    <name type="scientific">Trichomalopsis sarcophagae</name>
    <dbReference type="NCBI Taxonomy" id="543379"/>
    <lineage>
        <taxon>Eukaryota</taxon>
        <taxon>Metazoa</taxon>
        <taxon>Ecdysozoa</taxon>
        <taxon>Arthropoda</taxon>
        <taxon>Hexapoda</taxon>
        <taxon>Insecta</taxon>
        <taxon>Pterygota</taxon>
        <taxon>Neoptera</taxon>
        <taxon>Endopterygota</taxon>
        <taxon>Hymenoptera</taxon>
        <taxon>Apocrita</taxon>
        <taxon>Proctotrupomorpha</taxon>
        <taxon>Chalcidoidea</taxon>
        <taxon>Pteromalidae</taxon>
        <taxon>Pteromalinae</taxon>
        <taxon>Trichomalopsis</taxon>
    </lineage>
</organism>
<dbReference type="PROSITE" id="PS50089">
    <property type="entry name" value="ZF_RING_2"/>
    <property type="match status" value="1"/>
</dbReference>
<evidence type="ECO:0000256" key="2">
    <source>
        <dbReference type="ARBA" id="ARBA00022771"/>
    </source>
</evidence>
<evidence type="ECO:0000259" key="6">
    <source>
        <dbReference type="PROSITE" id="PS50089"/>
    </source>
</evidence>
<evidence type="ECO:0000256" key="4">
    <source>
        <dbReference type="PROSITE-ProRule" id="PRU00175"/>
    </source>
</evidence>
<dbReference type="GO" id="GO:0005634">
    <property type="term" value="C:nucleus"/>
    <property type="evidence" value="ECO:0007669"/>
    <property type="project" value="UniProtKB-ARBA"/>
</dbReference>
<protein>
    <recommendedName>
        <fullName evidence="6">RING-type domain-containing protein</fullName>
    </recommendedName>
</protein>
<keyword evidence="2 4" id="KW-0863">Zinc-finger</keyword>
<dbReference type="InterPro" id="IPR001841">
    <property type="entry name" value="Znf_RING"/>
</dbReference>
<dbReference type="Pfam" id="PF00097">
    <property type="entry name" value="zf-C3HC4"/>
    <property type="match status" value="1"/>
</dbReference>
<dbReference type="OrthoDB" id="4788989at2759"/>
<name>A0A232F017_9HYME</name>
<keyword evidence="3" id="KW-0862">Zinc</keyword>
<comment type="caution">
    <text evidence="7">The sequence shown here is derived from an EMBL/GenBank/DDBJ whole genome shotgun (WGS) entry which is preliminary data.</text>
</comment>
<dbReference type="AlphaFoldDB" id="A0A232F017"/>
<dbReference type="SUPFAM" id="SSF57850">
    <property type="entry name" value="RING/U-box"/>
    <property type="match status" value="1"/>
</dbReference>
<evidence type="ECO:0000256" key="3">
    <source>
        <dbReference type="ARBA" id="ARBA00022833"/>
    </source>
</evidence>
<keyword evidence="8" id="KW-1185">Reference proteome</keyword>
<dbReference type="EMBL" id="NNAY01001458">
    <property type="protein sequence ID" value="OXU23903.1"/>
    <property type="molecule type" value="Genomic_DNA"/>
</dbReference>
<dbReference type="GO" id="GO:0008270">
    <property type="term" value="F:zinc ion binding"/>
    <property type="evidence" value="ECO:0007669"/>
    <property type="project" value="UniProtKB-KW"/>
</dbReference>
<feature type="domain" description="RING-type" evidence="6">
    <location>
        <begin position="31"/>
        <end position="70"/>
    </location>
</feature>